<accession>A0A841G2H4</accession>
<keyword evidence="4" id="KW-1185">Reference proteome</keyword>
<evidence type="ECO:0000256" key="2">
    <source>
        <dbReference type="SAM" id="MobiDB-lite"/>
    </source>
</evidence>
<protein>
    <recommendedName>
        <fullName evidence="5">Nucleic acid/nucleotide deaminase of polymorphic system toxin</fullName>
    </recommendedName>
</protein>
<feature type="coiled-coil region" evidence="1">
    <location>
        <begin position="19"/>
        <end position="77"/>
    </location>
</feature>
<feature type="compositionally biased region" description="Basic and acidic residues" evidence="2">
    <location>
        <begin position="116"/>
        <end position="131"/>
    </location>
</feature>
<dbReference type="EMBL" id="JACHGT010000016">
    <property type="protein sequence ID" value="MBB6038340.1"/>
    <property type="molecule type" value="Genomic_DNA"/>
</dbReference>
<evidence type="ECO:0000313" key="3">
    <source>
        <dbReference type="EMBL" id="MBB6038340.1"/>
    </source>
</evidence>
<comment type="caution">
    <text evidence="3">The sequence shown here is derived from an EMBL/GenBank/DDBJ whole genome shotgun (WGS) entry which is preliminary data.</text>
</comment>
<organism evidence="3 4">
    <name type="scientific">Phytomonospora endophytica</name>
    <dbReference type="NCBI Taxonomy" id="714109"/>
    <lineage>
        <taxon>Bacteria</taxon>
        <taxon>Bacillati</taxon>
        <taxon>Actinomycetota</taxon>
        <taxon>Actinomycetes</taxon>
        <taxon>Micromonosporales</taxon>
        <taxon>Micromonosporaceae</taxon>
        <taxon>Phytomonospora</taxon>
    </lineage>
</organism>
<evidence type="ECO:0008006" key="5">
    <source>
        <dbReference type="Google" id="ProtNLM"/>
    </source>
</evidence>
<gene>
    <name evidence="3" type="ORF">HNR73_006223</name>
</gene>
<dbReference type="RefSeq" id="WP_184791138.1">
    <property type="nucleotide sequence ID" value="NZ_BONT01000008.1"/>
</dbReference>
<reference evidence="3 4" key="1">
    <citation type="submission" date="2020-08" db="EMBL/GenBank/DDBJ databases">
        <title>Genomic Encyclopedia of Type Strains, Phase IV (KMG-IV): sequencing the most valuable type-strain genomes for metagenomic binning, comparative biology and taxonomic classification.</title>
        <authorList>
            <person name="Goeker M."/>
        </authorList>
    </citation>
    <scope>NUCLEOTIDE SEQUENCE [LARGE SCALE GENOMIC DNA]</scope>
    <source>
        <strain evidence="3 4">YIM 65646</strain>
    </source>
</reference>
<keyword evidence="1" id="KW-0175">Coiled coil</keyword>
<name>A0A841G2H4_9ACTN</name>
<feature type="region of interest" description="Disordered" evidence="2">
    <location>
        <begin position="85"/>
        <end position="131"/>
    </location>
</feature>
<sequence length="258" mass="27568">MPSPFEEFTAGIRAGLSTLDEARQTARAAREAIAQARAALGDAAQGTERLSGSLAALEQAMSTLERADTEAAAADEEMRSYLVDIGASAGPGPPPSTVPEPASPKPLVNKPFPPRRPPDPGKVERVKPHIGDPKTVGHAYDADGQSLEAVAEQWSGYDGPGRGGPGLIYPHRHMTSLTEHVEGHVAAWMRTTKTKYVELYTNRHPCDDDKPNACVARIAEALPDDTYRLVVYSTMSRGGSTKRTIFKGNGRGVDGDLQ</sequence>
<dbReference type="Proteomes" id="UP000548476">
    <property type="component" value="Unassembled WGS sequence"/>
</dbReference>
<dbReference type="Pfam" id="PF14428">
    <property type="entry name" value="DddA-like"/>
    <property type="match status" value="1"/>
</dbReference>
<dbReference type="AlphaFoldDB" id="A0A841G2H4"/>
<evidence type="ECO:0000256" key="1">
    <source>
        <dbReference type="SAM" id="Coils"/>
    </source>
</evidence>
<feature type="compositionally biased region" description="Pro residues" evidence="2">
    <location>
        <begin position="91"/>
        <end position="104"/>
    </location>
</feature>
<dbReference type="InterPro" id="IPR032724">
    <property type="entry name" value="SCP1.201-like"/>
</dbReference>
<evidence type="ECO:0000313" key="4">
    <source>
        <dbReference type="Proteomes" id="UP000548476"/>
    </source>
</evidence>
<proteinExistence type="predicted"/>